<dbReference type="SMART" id="SM00174">
    <property type="entry name" value="RHO"/>
    <property type="match status" value="1"/>
</dbReference>
<evidence type="ECO:0000256" key="2">
    <source>
        <dbReference type="ARBA" id="ARBA00011984"/>
    </source>
</evidence>
<dbReference type="PROSITE" id="PS51420">
    <property type="entry name" value="RHO"/>
    <property type="match status" value="1"/>
</dbReference>
<dbReference type="KEGG" id="acan:ACA1_091990"/>
<dbReference type="FunFam" id="3.40.50.300:FF:000343">
    <property type="entry name" value="Ras family gtpase"/>
    <property type="match status" value="1"/>
</dbReference>
<dbReference type="InterPro" id="IPR001806">
    <property type="entry name" value="Small_GTPase"/>
</dbReference>
<keyword evidence="3" id="KW-1003">Cell membrane</keyword>
<evidence type="ECO:0000256" key="1">
    <source>
        <dbReference type="ARBA" id="ARBA00004236"/>
    </source>
</evidence>
<dbReference type="GO" id="GO:0003925">
    <property type="term" value="F:G protein activity"/>
    <property type="evidence" value="ECO:0007669"/>
    <property type="project" value="UniProtKB-EC"/>
</dbReference>
<reference evidence="8 9" key="1">
    <citation type="journal article" date="2013" name="Genome Biol.">
        <title>Genome of Acanthamoeba castellanii highlights extensive lateral gene transfer and early evolution of tyrosine kinase signaling.</title>
        <authorList>
            <person name="Clarke M."/>
            <person name="Lohan A.J."/>
            <person name="Liu B."/>
            <person name="Lagkouvardos I."/>
            <person name="Roy S."/>
            <person name="Zafar N."/>
            <person name="Bertelli C."/>
            <person name="Schilde C."/>
            <person name="Kianianmomeni A."/>
            <person name="Burglin T.R."/>
            <person name="Frech C."/>
            <person name="Turcotte B."/>
            <person name="Kopec K.O."/>
            <person name="Synnott J.M."/>
            <person name="Choo C."/>
            <person name="Paponov I."/>
            <person name="Finkler A."/>
            <person name="Soon Heng Tan C."/>
            <person name="Hutchins A.P."/>
            <person name="Weinmeier T."/>
            <person name="Rattei T."/>
            <person name="Chu J.S."/>
            <person name="Gimenez G."/>
            <person name="Irimia M."/>
            <person name="Rigden D.J."/>
            <person name="Fitzpatrick D.A."/>
            <person name="Lorenzo-Morales J."/>
            <person name="Bateman A."/>
            <person name="Chiu C.H."/>
            <person name="Tang P."/>
            <person name="Hegemann P."/>
            <person name="Fromm H."/>
            <person name="Raoult D."/>
            <person name="Greub G."/>
            <person name="Miranda-Saavedra D."/>
            <person name="Chen N."/>
            <person name="Nash P."/>
            <person name="Ginger M.L."/>
            <person name="Horn M."/>
            <person name="Schaap P."/>
            <person name="Caler L."/>
            <person name="Loftus B."/>
        </authorList>
    </citation>
    <scope>NUCLEOTIDE SEQUENCE [LARGE SCALE GENOMIC DNA]</scope>
    <source>
        <strain evidence="8 9">Neff</strain>
    </source>
</reference>
<dbReference type="EMBL" id="KB008103">
    <property type="protein sequence ID" value="ELR12689.1"/>
    <property type="molecule type" value="Genomic_DNA"/>
</dbReference>
<dbReference type="SMART" id="SM00175">
    <property type="entry name" value="RAB"/>
    <property type="match status" value="1"/>
</dbReference>
<protein>
    <recommendedName>
        <fullName evidence="2">small monomeric GTPase</fullName>
        <ecNumber evidence="2">3.6.5.2</ecNumber>
    </recommendedName>
</protein>
<keyword evidence="5" id="KW-0378">Hydrolase</keyword>
<dbReference type="SMART" id="SM00176">
    <property type="entry name" value="RAN"/>
    <property type="match status" value="1"/>
</dbReference>
<dbReference type="CDD" id="cd00876">
    <property type="entry name" value="Ras"/>
    <property type="match status" value="1"/>
</dbReference>
<keyword evidence="9" id="KW-1185">Reference proteome</keyword>
<evidence type="ECO:0000256" key="7">
    <source>
        <dbReference type="ARBA" id="ARBA00023136"/>
    </source>
</evidence>
<dbReference type="VEuPathDB" id="AmoebaDB:ACA1_091990"/>
<dbReference type="AlphaFoldDB" id="L8GIM0"/>
<dbReference type="OMA" id="EENIECD"/>
<evidence type="ECO:0000256" key="6">
    <source>
        <dbReference type="ARBA" id="ARBA00023134"/>
    </source>
</evidence>
<gene>
    <name evidence="8" type="ORF">ACA1_091990</name>
</gene>
<dbReference type="Proteomes" id="UP000011083">
    <property type="component" value="Unassembled WGS sequence"/>
</dbReference>
<dbReference type="NCBIfam" id="TIGR00231">
    <property type="entry name" value="small_GTP"/>
    <property type="match status" value="1"/>
</dbReference>
<evidence type="ECO:0000256" key="5">
    <source>
        <dbReference type="ARBA" id="ARBA00022801"/>
    </source>
</evidence>
<dbReference type="SMART" id="SM00173">
    <property type="entry name" value="RAS"/>
    <property type="match status" value="1"/>
</dbReference>
<accession>L8GIM0</accession>
<dbReference type="InterPro" id="IPR027417">
    <property type="entry name" value="P-loop_NTPase"/>
</dbReference>
<dbReference type="Gene3D" id="3.40.50.300">
    <property type="entry name" value="P-loop containing nucleotide triphosphate hydrolases"/>
    <property type="match status" value="1"/>
</dbReference>
<dbReference type="GO" id="GO:0005886">
    <property type="term" value="C:plasma membrane"/>
    <property type="evidence" value="ECO:0007669"/>
    <property type="project" value="UniProtKB-SubCell"/>
</dbReference>
<dbReference type="InterPro" id="IPR005225">
    <property type="entry name" value="Small_GTP-bd"/>
</dbReference>
<comment type="subcellular location">
    <subcellularLocation>
        <location evidence="1">Cell membrane</location>
    </subcellularLocation>
</comment>
<dbReference type="GO" id="GO:0007165">
    <property type="term" value="P:signal transduction"/>
    <property type="evidence" value="ECO:0007669"/>
    <property type="project" value="InterPro"/>
</dbReference>
<dbReference type="PROSITE" id="PS51421">
    <property type="entry name" value="RAS"/>
    <property type="match status" value="1"/>
</dbReference>
<keyword evidence="4" id="KW-0547">Nucleotide-binding</keyword>
<dbReference type="GeneID" id="14913257"/>
<dbReference type="PRINTS" id="PR00449">
    <property type="entry name" value="RASTRNSFRMNG"/>
</dbReference>
<dbReference type="PANTHER" id="PTHR24070">
    <property type="entry name" value="RAS, DI-RAS, AND RHEB FAMILY MEMBERS OF SMALL GTPASE SUPERFAMILY"/>
    <property type="match status" value="1"/>
</dbReference>
<dbReference type="STRING" id="1257118.L8GIM0"/>
<evidence type="ECO:0000256" key="3">
    <source>
        <dbReference type="ARBA" id="ARBA00022475"/>
    </source>
</evidence>
<organism evidence="8 9">
    <name type="scientific">Acanthamoeba castellanii (strain ATCC 30010 / Neff)</name>
    <dbReference type="NCBI Taxonomy" id="1257118"/>
    <lineage>
        <taxon>Eukaryota</taxon>
        <taxon>Amoebozoa</taxon>
        <taxon>Discosea</taxon>
        <taxon>Longamoebia</taxon>
        <taxon>Centramoebida</taxon>
        <taxon>Acanthamoebidae</taxon>
        <taxon>Acanthamoeba</taxon>
    </lineage>
</organism>
<evidence type="ECO:0000313" key="8">
    <source>
        <dbReference type="EMBL" id="ELR12689.1"/>
    </source>
</evidence>
<name>L8GIM0_ACACF</name>
<sequence>MSHISRTPSAASHVETYKLVVVGAGGVGKSCLAVQLVHQVFDDSEEYDPTIEDAYVKQVEVDDVLCRLDILDTAGQENFSALRDQYLKDGDGYLIVYSVIERATFEEAAIFRTQILRVRELPGVPIMLVGNKCDHAARKVTTAEGEDLAQSFGCPFLESSAKLRINVERIFFDLVREIRNQRALSSEKPKDRPRKLTSKCQLF</sequence>
<dbReference type="GO" id="GO:0005525">
    <property type="term" value="F:GTP binding"/>
    <property type="evidence" value="ECO:0007669"/>
    <property type="project" value="UniProtKB-KW"/>
</dbReference>
<dbReference type="EC" id="3.6.5.2" evidence="2"/>
<evidence type="ECO:0000313" key="9">
    <source>
        <dbReference type="Proteomes" id="UP000011083"/>
    </source>
</evidence>
<dbReference type="Pfam" id="PF00071">
    <property type="entry name" value="Ras"/>
    <property type="match status" value="1"/>
</dbReference>
<dbReference type="RefSeq" id="XP_004334702.1">
    <property type="nucleotide sequence ID" value="XM_004334654.1"/>
</dbReference>
<dbReference type="InterPro" id="IPR020849">
    <property type="entry name" value="Small_GTPase_Ras-type"/>
</dbReference>
<keyword evidence="6" id="KW-0342">GTP-binding</keyword>
<dbReference type="PROSITE" id="PS51419">
    <property type="entry name" value="RAB"/>
    <property type="match status" value="1"/>
</dbReference>
<keyword evidence="7" id="KW-0472">Membrane</keyword>
<evidence type="ECO:0000256" key="4">
    <source>
        <dbReference type="ARBA" id="ARBA00022741"/>
    </source>
</evidence>
<dbReference type="SUPFAM" id="SSF52540">
    <property type="entry name" value="P-loop containing nucleoside triphosphate hydrolases"/>
    <property type="match status" value="1"/>
</dbReference>
<proteinExistence type="predicted"/>